<feature type="transmembrane region" description="Helical" evidence="1">
    <location>
        <begin position="41"/>
        <end position="63"/>
    </location>
</feature>
<dbReference type="AlphaFoldDB" id="A0AA36F7H9"/>
<keyword evidence="1" id="KW-0812">Transmembrane</keyword>
<reference evidence="2" key="1">
    <citation type="submission" date="2023-08" db="EMBL/GenBank/DDBJ databases">
        <authorList>
            <person name="Alioto T."/>
            <person name="Alioto T."/>
            <person name="Gomez Garrido J."/>
        </authorList>
    </citation>
    <scope>NUCLEOTIDE SEQUENCE</scope>
</reference>
<evidence type="ECO:0000313" key="3">
    <source>
        <dbReference type="Proteomes" id="UP001162480"/>
    </source>
</evidence>
<gene>
    <name evidence="2" type="ORF">OCTVUL_1B011845</name>
</gene>
<organism evidence="2 3">
    <name type="scientific">Octopus vulgaris</name>
    <name type="common">Common octopus</name>
    <dbReference type="NCBI Taxonomy" id="6645"/>
    <lineage>
        <taxon>Eukaryota</taxon>
        <taxon>Metazoa</taxon>
        <taxon>Spiralia</taxon>
        <taxon>Lophotrochozoa</taxon>
        <taxon>Mollusca</taxon>
        <taxon>Cephalopoda</taxon>
        <taxon>Coleoidea</taxon>
        <taxon>Octopodiformes</taxon>
        <taxon>Octopoda</taxon>
        <taxon>Incirrata</taxon>
        <taxon>Octopodidae</taxon>
        <taxon>Octopus</taxon>
    </lineage>
</organism>
<dbReference type="EMBL" id="OX597821">
    <property type="protein sequence ID" value="CAI9727312.1"/>
    <property type="molecule type" value="Genomic_DNA"/>
</dbReference>
<evidence type="ECO:0000313" key="2">
    <source>
        <dbReference type="EMBL" id="CAI9727312.1"/>
    </source>
</evidence>
<sequence length="84" mass="9380">MASVAMKICDICRLYSLSIELGYVHDKNAIHKSTKGSAWDIHVSGSLEAILTSVFSFLLFGFLRTSCECLSHKLFIFLSGNYDQ</sequence>
<keyword evidence="1" id="KW-1133">Transmembrane helix</keyword>
<name>A0AA36F7H9_OCTVU</name>
<keyword evidence="3" id="KW-1185">Reference proteome</keyword>
<protein>
    <submittedName>
        <fullName evidence="2">Uncharacterized protein</fullName>
    </submittedName>
</protein>
<dbReference type="Proteomes" id="UP001162480">
    <property type="component" value="Chromosome 8"/>
</dbReference>
<accession>A0AA36F7H9</accession>
<proteinExistence type="predicted"/>
<evidence type="ECO:0000256" key="1">
    <source>
        <dbReference type="SAM" id="Phobius"/>
    </source>
</evidence>
<keyword evidence="1" id="KW-0472">Membrane</keyword>